<feature type="region of interest" description="Disordered" evidence="4">
    <location>
        <begin position="347"/>
        <end position="376"/>
    </location>
</feature>
<evidence type="ECO:0000256" key="2">
    <source>
        <dbReference type="ARBA" id="ARBA00022980"/>
    </source>
</evidence>
<keyword evidence="3" id="KW-0687">Ribonucleoprotein</keyword>
<evidence type="ECO:0000256" key="3">
    <source>
        <dbReference type="ARBA" id="ARBA00023274"/>
    </source>
</evidence>
<reference evidence="6 7" key="1">
    <citation type="submission" date="2021-03" db="EMBL/GenBank/DDBJ databases">
        <title>Genomic Encyclopedia of Type Strains, Phase IV (KMG-IV): sequencing the most valuable type-strain genomes for metagenomic binning, comparative biology and taxonomic classification.</title>
        <authorList>
            <person name="Goeker M."/>
        </authorList>
    </citation>
    <scope>NUCLEOTIDE SEQUENCE [LARGE SCALE GENOMIC DNA]</scope>
    <source>
        <strain evidence="6 7">DSM 25609</strain>
    </source>
</reference>
<gene>
    <name evidence="6" type="ORF">J2Z83_001732</name>
</gene>
<feature type="domain" description="S1 motif" evidence="5">
    <location>
        <begin position="99"/>
        <end position="164"/>
    </location>
</feature>
<protein>
    <submittedName>
        <fullName evidence="6">Small subunit ribosomal protein S1</fullName>
    </submittedName>
</protein>
<dbReference type="SMART" id="SM00316">
    <property type="entry name" value="S1"/>
    <property type="match status" value="4"/>
</dbReference>
<dbReference type="CDD" id="cd05688">
    <property type="entry name" value="S1_RPS1_repeat_ec3"/>
    <property type="match status" value="1"/>
</dbReference>
<dbReference type="RefSeq" id="WP_209462812.1">
    <property type="nucleotide sequence ID" value="NZ_CP110224.1"/>
</dbReference>
<dbReference type="Pfam" id="PF00575">
    <property type="entry name" value="S1"/>
    <property type="match status" value="4"/>
</dbReference>
<dbReference type="PROSITE" id="PS50126">
    <property type="entry name" value="S1"/>
    <property type="match status" value="4"/>
</dbReference>
<dbReference type="InterPro" id="IPR050437">
    <property type="entry name" value="Ribos_protein_bS1-like"/>
</dbReference>
<proteinExistence type="inferred from homology"/>
<dbReference type="InterPro" id="IPR035104">
    <property type="entry name" value="Ribosomal_protein_S1-like"/>
</dbReference>
<dbReference type="InterPro" id="IPR012340">
    <property type="entry name" value="NA-bd_OB-fold"/>
</dbReference>
<dbReference type="CDD" id="cd05687">
    <property type="entry name" value="S1_RPS1_repeat_ec1_hs1"/>
    <property type="match status" value="1"/>
</dbReference>
<dbReference type="CDD" id="cd04465">
    <property type="entry name" value="S1_RPS1_repeat_ec2_hs2"/>
    <property type="match status" value="1"/>
</dbReference>
<dbReference type="InterPro" id="IPR003029">
    <property type="entry name" value="S1_domain"/>
</dbReference>
<evidence type="ECO:0000256" key="4">
    <source>
        <dbReference type="SAM" id="MobiDB-lite"/>
    </source>
</evidence>
<dbReference type="SUPFAM" id="SSF50249">
    <property type="entry name" value="Nucleic acid-binding proteins"/>
    <property type="match status" value="4"/>
</dbReference>
<accession>A0ABS4IFB7</accession>
<dbReference type="Proteomes" id="UP001519345">
    <property type="component" value="Unassembled WGS sequence"/>
</dbReference>
<feature type="domain" description="S1 motif" evidence="5">
    <location>
        <begin position="185"/>
        <end position="253"/>
    </location>
</feature>
<keyword evidence="7" id="KW-1185">Reference proteome</keyword>
<name>A0ABS4IFB7_9BACI</name>
<dbReference type="Gene3D" id="2.40.50.140">
    <property type="entry name" value="Nucleic acid-binding proteins"/>
    <property type="match status" value="4"/>
</dbReference>
<dbReference type="PANTHER" id="PTHR10724:SF7">
    <property type="entry name" value="SMALL RIBOSOMAL SUBUNIT PROTEIN BS1C"/>
    <property type="match status" value="1"/>
</dbReference>
<dbReference type="EMBL" id="JAGGKX010000007">
    <property type="protein sequence ID" value="MBP1969625.1"/>
    <property type="molecule type" value="Genomic_DNA"/>
</dbReference>
<keyword evidence="2 6" id="KW-0689">Ribosomal protein</keyword>
<evidence type="ECO:0000256" key="1">
    <source>
        <dbReference type="ARBA" id="ARBA00006767"/>
    </source>
</evidence>
<feature type="domain" description="S1 motif" evidence="5">
    <location>
        <begin position="14"/>
        <end position="81"/>
    </location>
</feature>
<dbReference type="GO" id="GO:0005840">
    <property type="term" value="C:ribosome"/>
    <property type="evidence" value="ECO:0007669"/>
    <property type="project" value="UniProtKB-KW"/>
</dbReference>
<dbReference type="NCBIfam" id="NF005208">
    <property type="entry name" value="PRK06676.1"/>
    <property type="match status" value="1"/>
</dbReference>
<organism evidence="6 7">
    <name type="scientific">Virgibacillus natechei</name>
    <dbReference type="NCBI Taxonomy" id="1216297"/>
    <lineage>
        <taxon>Bacteria</taxon>
        <taxon>Bacillati</taxon>
        <taxon>Bacillota</taxon>
        <taxon>Bacilli</taxon>
        <taxon>Bacillales</taxon>
        <taxon>Bacillaceae</taxon>
        <taxon>Virgibacillus</taxon>
    </lineage>
</organism>
<feature type="domain" description="S1 motif" evidence="5">
    <location>
        <begin position="270"/>
        <end position="339"/>
    </location>
</feature>
<feature type="compositionally biased region" description="Basic and acidic residues" evidence="4">
    <location>
        <begin position="347"/>
        <end position="358"/>
    </location>
</feature>
<evidence type="ECO:0000259" key="5">
    <source>
        <dbReference type="PROSITE" id="PS50126"/>
    </source>
</evidence>
<dbReference type="PRINTS" id="PR00681">
    <property type="entry name" value="RIBOSOMALS1"/>
</dbReference>
<comment type="similarity">
    <text evidence="1">Belongs to the bacterial ribosomal protein bS1 family.</text>
</comment>
<sequence>MSEINDELVEVNVGDTLTGKVVKVEEKQVLVDIGYKTEGILPISELSSLHVELTSDVVKEGDSLSLKVKKIDDDEVIVSKRAIEADEAWIDLEEKFNNDEIFETEVKEVVKGGLVVDVGIRGFIPASLVETHFVDDFSDYINTTLRVKIKDLNKDQNRIILSHRAVIEEESLARKRSLLESLEEGQVLNGTVQRLTNFGVFVDIGGVDGLVHISQLAHEHVESASEIVSEGDEIKVEVLSVDLDNERISLSHKKTLQGPWANIEDRVSRGDTLEGTVKRLVNFGAFVEVKPGVEGLVHISQIANRHIGTPQEVLDVGQQIQVKVLDISETEERISLSIKELEQEQEEKDYKQYEKSEDQSGFQIGDFIGDKLNKYK</sequence>
<comment type="caution">
    <text evidence="6">The sequence shown here is derived from an EMBL/GenBank/DDBJ whole genome shotgun (WGS) entry which is preliminary data.</text>
</comment>
<evidence type="ECO:0000313" key="6">
    <source>
        <dbReference type="EMBL" id="MBP1969625.1"/>
    </source>
</evidence>
<dbReference type="PANTHER" id="PTHR10724">
    <property type="entry name" value="30S RIBOSOMAL PROTEIN S1"/>
    <property type="match status" value="1"/>
</dbReference>
<evidence type="ECO:0000313" key="7">
    <source>
        <dbReference type="Proteomes" id="UP001519345"/>
    </source>
</evidence>